<accession>A0ACC1UE35</accession>
<comment type="caution">
    <text evidence="1">The sequence shown here is derived from an EMBL/GenBank/DDBJ whole genome shotgun (WGS) entry which is preliminary data.</text>
</comment>
<sequence length="482" mass="54210">MSTDNPNTIFKEGLNDAAAPSALQSGTKNWLEGLDNPYFQAGFGLMGVGVVLGGLRKFTTFADVFLRRRLLVQVEINNKDRAYPWLLSWMAQQNQINQSLGRGSGSLISKSHRLSVETTVEQHQNGSSSVFFNLVAGTGMHWLKYRGVWMQVVRERDTQSMQMMSGNPWETVTLTTLSRDRDIFLRLLTEARDLAMRDQEGKLVIQTPWGTEWRPFGLPRRKRPLHSVVLDNGIAAAIENDVQSFLNRRQWYVDRGRSNSITWILNLLKFIFCPQGIPYRRGFLLHGPPGSGKSSYIQALAGSLNYNLCLLNLSERGLGDDKLTHLLSTVPEQSIVLIEDVDAAFNKRVQTSEDGYQSSVTFSGFLNALDGVASGEERIVFLTTNHIERLDPALIRPGRVDFTQYVGDATPNQARALFERFYGTELLETIDVGRNLYDLIEEEIKQGKRISMAALQGLFIRNHDAQSALAACRQTFLKIKST</sequence>
<name>A0ACC1UE35_9AGAR</name>
<reference evidence="1" key="1">
    <citation type="submission" date="2022-09" db="EMBL/GenBank/DDBJ databases">
        <title>A Global Phylogenomic Analysis of the Shiitake Genus Lentinula.</title>
        <authorList>
            <consortium name="DOE Joint Genome Institute"/>
            <person name="Sierra-Patev S."/>
            <person name="Min B."/>
            <person name="Naranjo-Ortiz M."/>
            <person name="Looney B."/>
            <person name="Konkel Z."/>
            <person name="Slot J.C."/>
            <person name="Sakamoto Y."/>
            <person name="Steenwyk J.L."/>
            <person name="Rokas A."/>
            <person name="Carro J."/>
            <person name="Camarero S."/>
            <person name="Ferreira P."/>
            <person name="Molpeceres G."/>
            <person name="Ruiz-Duenas F.J."/>
            <person name="Serrano A."/>
            <person name="Henrissat B."/>
            <person name="Drula E."/>
            <person name="Hughes K.W."/>
            <person name="Mata J.L."/>
            <person name="Ishikawa N.K."/>
            <person name="Vargas-Isla R."/>
            <person name="Ushijima S."/>
            <person name="Smith C.A."/>
            <person name="Ahrendt S."/>
            <person name="Andreopoulos W."/>
            <person name="He G."/>
            <person name="Labutti K."/>
            <person name="Lipzen A."/>
            <person name="Ng V."/>
            <person name="Riley R."/>
            <person name="Sandor L."/>
            <person name="Barry K."/>
            <person name="Martinez A.T."/>
            <person name="Xiao Y."/>
            <person name="Gibbons J.G."/>
            <person name="Terashima K."/>
            <person name="Grigoriev I.V."/>
            <person name="Hibbett D.S."/>
        </authorList>
    </citation>
    <scope>NUCLEOTIDE SEQUENCE</scope>
    <source>
        <strain evidence="1">TMI1499</strain>
    </source>
</reference>
<gene>
    <name evidence="1" type="ORF">F5876DRAFT_72444</name>
</gene>
<organism evidence="1 2">
    <name type="scientific">Lentinula aff. lateritia</name>
    <dbReference type="NCBI Taxonomy" id="2804960"/>
    <lineage>
        <taxon>Eukaryota</taxon>
        <taxon>Fungi</taxon>
        <taxon>Dikarya</taxon>
        <taxon>Basidiomycota</taxon>
        <taxon>Agaricomycotina</taxon>
        <taxon>Agaricomycetes</taxon>
        <taxon>Agaricomycetidae</taxon>
        <taxon>Agaricales</taxon>
        <taxon>Marasmiineae</taxon>
        <taxon>Omphalotaceae</taxon>
        <taxon>Lentinula</taxon>
    </lineage>
</organism>
<keyword evidence="2" id="KW-1185">Reference proteome</keyword>
<evidence type="ECO:0000313" key="1">
    <source>
        <dbReference type="EMBL" id="KAJ3814934.1"/>
    </source>
</evidence>
<proteinExistence type="predicted"/>
<protein>
    <submittedName>
        <fullName evidence="1">Mitochondrial chaperone BCS1</fullName>
    </submittedName>
</protein>
<dbReference type="Proteomes" id="UP001163835">
    <property type="component" value="Unassembled WGS sequence"/>
</dbReference>
<evidence type="ECO:0000313" key="2">
    <source>
        <dbReference type="Proteomes" id="UP001163835"/>
    </source>
</evidence>
<dbReference type="EMBL" id="MU794957">
    <property type="protein sequence ID" value="KAJ3814934.1"/>
    <property type="molecule type" value="Genomic_DNA"/>
</dbReference>